<dbReference type="EMBL" id="AAMT01000009">
    <property type="protein sequence ID" value="EAQ12286.1"/>
    <property type="molecule type" value="Genomic_DNA"/>
</dbReference>
<evidence type="ECO:0008006" key="4">
    <source>
        <dbReference type="Google" id="ProtNLM"/>
    </source>
</evidence>
<reference evidence="2 3" key="1">
    <citation type="journal article" date="2010" name="J. Bacteriol.">
        <title>Genome sequences of Pelagibaca bermudensis HTCC2601T and Maritimibacter alkaliphilus HTCC2654T, the type strains of two marine Roseobacter genera.</title>
        <authorList>
            <person name="Thrash J.C."/>
            <person name="Cho J.C."/>
            <person name="Ferriera S."/>
            <person name="Johnson J."/>
            <person name="Vergin K.L."/>
            <person name="Giovannoni S.J."/>
        </authorList>
    </citation>
    <scope>NUCLEOTIDE SEQUENCE [LARGE SCALE GENOMIC DNA]</scope>
    <source>
        <strain evidence="2 3">HTCC2654</strain>
    </source>
</reference>
<dbReference type="AlphaFoldDB" id="A3VHU5"/>
<feature type="chain" id="PRO_5012316500" description="Acetolactate synthase" evidence="1">
    <location>
        <begin position="16"/>
        <end position="128"/>
    </location>
</feature>
<accession>A3VHU5</accession>
<dbReference type="Pfam" id="PF20107">
    <property type="entry name" value="DUF6497"/>
    <property type="match status" value="1"/>
</dbReference>
<keyword evidence="3" id="KW-1185">Reference proteome</keyword>
<dbReference type="STRING" id="314271.RB2654_08772"/>
<dbReference type="eggNOG" id="ENOG50332ED">
    <property type="taxonomic scope" value="Bacteria"/>
</dbReference>
<proteinExistence type="predicted"/>
<feature type="signal peptide" evidence="1">
    <location>
        <begin position="1"/>
        <end position="15"/>
    </location>
</feature>
<evidence type="ECO:0000313" key="2">
    <source>
        <dbReference type="EMBL" id="EAQ12286.1"/>
    </source>
</evidence>
<dbReference type="OrthoDB" id="7862028at2"/>
<sequence>MLAAFAASLALPAVAQEEIALPSGSAVTYHDFIWGEPGPAGLTIRFRFLDPELPGRKDAEGVIDATEDTQYLCEFFALERIASTGPQPKQIVISISDRPVEFGEPDPDVTQIFEAYSYRDGTCIWEMF</sequence>
<dbReference type="InterPro" id="IPR045467">
    <property type="entry name" value="DUF6497"/>
</dbReference>
<organism evidence="2 3">
    <name type="scientific">Maritimibacter alkaliphilus HTCC2654</name>
    <dbReference type="NCBI Taxonomy" id="314271"/>
    <lineage>
        <taxon>Bacteria</taxon>
        <taxon>Pseudomonadati</taxon>
        <taxon>Pseudomonadota</taxon>
        <taxon>Alphaproteobacteria</taxon>
        <taxon>Rhodobacterales</taxon>
        <taxon>Roseobacteraceae</taxon>
        <taxon>Maritimibacter</taxon>
    </lineage>
</organism>
<gene>
    <name evidence="2" type="ORF">RB2654_08772</name>
</gene>
<dbReference type="Proteomes" id="UP000002931">
    <property type="component" value="Unassembled WGS sequence"/>
</dbReference>
<comment type="caution">
    <text evidence="2">The sequence shown here is derived from an EMBL/GenBank/DDBJ whole genome shotgun (WGS) entry which is preliminary data.</text>
</comment>
<dbReference type="HOGENOM" id="CLU_125473_1_0_5"/>
<evidence type="ECO:0000256" key="1">
    <source>
        <dbReference type="SAM" id="SignalP"/>
    </source>
</evidence>
<keyword evidence="1" id="KW-0732">Signal</keyword>
<dbReference type="RefSeq" id="WP_008330611.1">
    <property type="nucleotide sequence ID" value="NZ_CH902578.1"/>
</dbReference>
<protein>
    <recommendedName>
        <fullName evidence="4">Acetolactate synthase</fullName>
    </recommendedName>
</protein>
<name>A3VHU5_9RHOB</name>
<evidence type="ECO:0000313" key="3">
    <source>
        <dbReference type="Proteomes" id="UP000002931"/>
    </source>
</evidence>